<dbReference type="SUPFAM" id="SSF53649">
    <property type="entry name" value="Alkaline phosphatase-like"/>
    <property type="match status" value="1"/>
</dbReference>
<evidence type="ECO:0000259" key="3">
    <source>
        <dbReference type="Pfam" id="PF16347"/>
    </source>
</evidence>
<dbReference type="GO" id="GO:0004065">
    <property type="term" value="F:arylsulfatase activity"/>
    <property type="evidence" value="ECO:0007669"/>
    <property type="project" value="TreeGrafter"/>
</dbReference>
<dbReference type="AlphaFoldDB" id="A0A2S7U2G2"/>
<keyword evidence="2" id="KW-0378">Hydrolase</keyword>
<comment type="similarity">
    <text evidence="1">Belongs to the sulfatase family.</text>
</comment>
<dbReference type="EMBL" id="MQWA01000001">
    <property type="protein sequence ID" value="PQJ28790.1"/>
    <property type="molecule type" value="Genomic_DNA"/>
</dbReference>
<dbReference type="Pfam" id="PF16347">
    <property type="entry name" value="SGSH_C"/>
    <property type="match status" value="1"/>
</dbReference>
<name>A0A2S7U2G2_9BACT</name>
<dbReference type="PANTHER" id="PTHR42693">
    <property type="entry name" value="ARYLSULFATASE FAMILY MEMBER"/>
    <property type="match status" value="1"/>
</dbReference>
<evidence type="ECO:0000256" key="1">
    <source>
        <dbReference type="ARBA" id="ARBA00008779"/>
    </source>
</evidence>
<accession>A0A2S7U2G2</accession>
<gene>
    <name evidence="4" type="ORF">BSZ32_09975</name>
</gene>
<dbReference type="Proteomes" id="UP000239907">
    <property type="component" value="Unassembled WGS sequence"/>
</dbReference>
<protein>
    <recommendedName>
        <fullName evidence="3">N-sulphoglucosamine sulphohydrolase C-terminal domain-containing protein</fullName>
    </recommendedName>
</protein>
<comment type="caution">
    <text evidence="4">The sequence shown here is derived from an EMBL/GenBank/DDBJ whole genome shotgun (WGS) entry which is preliminary data.</text>
</comment>
<evidence type="ECO:0000313" key="4">
    <source>
        <dbReference type="EMBL" id="PQJ28790.1"/>
    </source>
</evidence>
<dbReference type="InterPro" id="IPR017850">
    <property type="entry name" value="Alkaline_phosphatase_core_sf"/>
</dbReference>
<dbReference type="Gene3D" id="3.40.720.10">
    <property type="entry name" value="Alkaline Phosphatase, subunit A"/>
    <property type="match status" value="1"/>
</dbReference>
<proteinExistence type="inferred from homology"/>
<feature type="non-terminal residue" evidence="4">
    <location>
        <position position="1"/>
    </location>
</feature>
<feature type="domain" description="N-sulphoglucosamine sulphohydrolase C-terminal" evidence="3">
    <location>
        <begin position="1"/>
        <end position="112"/>
    </location>
</feature>
<organism evidence="4 5">
    <name type="scientific">Rubritalea profundi</name>
    <dbReference type="NCBI Taxonomy" id="1658618"/>
    <lineage>
        <taxon>Bacteria</taxon>
        <taxon>Pseudomonadati</taxon>
        <taxon>Verrucomicrobiota</taxon>
        <taxon>Verrucomicrobiia</taxon>
        <taxon>Verrucomicrobiales</taxon>
        <taxon>Rubritaleaceae</taxon>
        <taxon>Rubritalea</taxon>
    </lineage>
</organism>
<evidence type="ECO:0000313" key="5">
    <source>
        <dbReference type="Proteomes" id="UP000239907"/>
    </source>
</evidence>
<dbReference type="PANTHER" id="PTHR42693:SF53">
    <property type="entry name" value="ENDO-4-O-SULFATASE"/>
    <property type="match status" value="1"/>
</dbReference>
<dbReference type="InterPro" id="IPR050738">
    <property type="entry name" value="Sulfatase"/>
</dbReference>
<reference evidence="4 5" key="1">
    <citation type="submission" date="2016-12" db="EMBL/GenBank/DDBJ databases">
        <title>Study of bacterial adaptation to deep sea.</title>
        <authorList>
            <person name="Song J."/>
            <person name="Yoshizawa S."/>
            <person name="Kogure K."/>
        </authorList>
    </citation>
    <scope>NUCLEOTIDE SEQUENCE [LARGE SCALE GENOMIC DNA]</scope>
    <source>
        <strain evidence="4 5">SAORIC-165</strain>
    </source>
</reference>
<dbReference type="InterPro" id="IPR032506">
    <property type="entry name" value="SGSH_C"/>
</dbReference>
<sequence>PFMVSWPGTIPGGKVVNDPVISLDILPTSLAAAGEGTVPEIHDGKNLLPWLKGKAKCPNDELYWSWRGEFNAIRRGTLKEVRNGKPVKAIDGTPIPKHNFVDLATNPTELAGKKALQSPEKQVMLSRKLDAWIEKVKKDATILTPIH</sequence>
<keyword evidence="5" id="KW-1185">Reference proteome</keyword>
<evidence type="ECO:0000256" key="2">
    <source>
        <dbReference type="ARBA" id="ARBA00022801"/>
    </source>
</evidence>